<protein>
    <submittedName>
        <fullName evidence="2">Uncharacterized protein</fullName>
    </submittedName>
</protein>
<reference evidence="2" key="1">
    <citation type="journal article" date="2019" name="Sci. Rep.">
        <title>Draft genome of Tanacetum cinerariifolium, the natural source of mosquito coil.</title>
        <authorList>
            <person name="Yamashiro T."/>
            <person name="Shiraishi A."/>
            <person name="Satake H."/>
            <person name="Nakayama K."/>
        </authorList>
    </citation>
    <scope>NUCLEOTIDE SEQUENCE</scope>
</reference>
<organism evidence="2">
    <name type="scientific">Tanacetum cinerariifolium</name>
    <name type="common">Dalmatian daisy</name>
    <name type="synonym">Chrysanthemum cinerariifolium</name>
    <dbReference type="NCBI Taxonomy" id="118510"/>
    <lineage>
        <taxon>Eukaryota</taxon>
        <taxon>Viridiplantae</taxon>
        <taxon>Streptophyta</taxon>
        <taxon>Embryophyta</taxon>
        <taxon>Tracheophyta</taxon>
        <taxon>Spermatophyta</taxon>
        <taxon>Magnoliopsida</taxon>
        <taxon>eudicotyledons</taxon>
        <taxon>Gunneridae</taxon>
        <taxon>Pentapetalae</taxon>
        <taxon>asterids</taxon>
        <taxon>campanulids</taxon>
        <taxon>Asterales</taxon>
        <taxon>Asteraceae</taxon>
        <taxon>Asteroideae</taxon>
        <taxon>Anthemideae</taxon>
        <taxon>Anthemidinae</taxon>
        <taxon>Tanacetum</taxon>
    </lineage>
</organism>
<evidence type="ECO:0000313" key="2">
    <source>
        <dbReference type="EMBL" id="GFD31053.1"/>
    </source>
</evidence>
<name>A0A699VAB0_TANCI</name>
<evidence type="ECO:0000256" key="1">
    <source>
        <dbReference type="SAM" id="MobiDB-lite"/>
    </source>
</evidence>
<proteinExistence type="predicted"/>
<comment type="caution">
    <text evidence="2">The sequence shown here is derived from an EMBL/GenBank/DDBJ whole genome shotgun (WGS) entry which is preliminary data.</text>
</comment>
<dbReference type="EMBL" id="BKCJ011410072">
    <property type="protein sequence ID" value="GFD31053.1"/>
    <property type="molecule type" value="Genomic_DNA"/>
</dbReference>
<accession>A0A699VAB0</accession>
<dbReference type="AlphaFoldDB" id="A0A699VAB0"/>
<sequence length="104" mass="11727">ISYFTYSTTTTTSRSSINIIEALDACAALTRRVEHLELKRVGTSQRVDTSEDTMIDDASNQGRRIDELDKNDVVALMDDNEEDKKEEEAKIVEDDQVQGRQAES</sequence>
<feature type="non-terminal residue" evidence="2">
    <location>
        <position position="1"/>
    </location>
</feature>
<feature type="compositionally biased region" description="Basic and acidic residues" evidence="1">
    <location>
        <begin position="82"/>
        <end position="93"/>
    </location>
</feature>
<gene>
    <name evidence="2" type="ORF">Tci_903022</name>
</gene>
<feature type="region of interest" description="Disordered" evidence="1">
    <location>
        <begin position="42"/>
        <end position="104"/>
    </location>
</feature>
<feature type="compositionally biased region" description="Basic and acidic residues" evidence="1">
    <location>
        <begin position="63"/>
        <end position="72"/>
    </location>
</feature>